<accession>A0A368KUZ3</accession>
<name>A0A368KUZ3_9BACT</name>
<reference evidence="3 4" key="1">
    <citation type="submission" date="2018-07" db="EMBL/GenBank/DDBJ databases">
        <title>Comparative genomes isolates from brazilian mangrove.</title>
        <authorList>
            <person name="De Araujo J.E."/>
            <person name="Taketani R.G."/>
            <person name="Silva M.C.P."/>
            <person name="Lourenco M.V."/>
            <person name="Oliveira V.M."/>
            <person name="Andreote F.D."/>
        </authorList>
    </citation>
    <scope>NUCLEOTIDE SEQUENCE [LARGE SCALE GENOMIC DNA]</scope>
    <source>
        <strain evidence="3 4">HEX PRIS-MGV</strain>
    </source>
</reference>
<gene>
    <name evidence="3" type="ORF">DTL42_09915</name>
</gene>
<comment type="caution">
    <text evidence="3">The sequence shown here is derived from an EMBL/GenBank/DDBJ whole genome shotgun (WGS) entry which is preliminary data.</text>
</comment>
<feature type="region of interest" description="Disordered" evidence="1">
    <location>
        <begin position="159"/>
        <end position="381"/>
    </location>
</feature>
<organism evidence="3 4">
    <name type="scientific">Bremerella cremea</name>
    <dbReference type="NCBI Taxonomy" id="1031537"/>
    <lineage>
        <taxon>Bacteria</taxon>
        <taxon>Pseudomonadati</taxon>
        <taxon>Planctomycetota</taxon>
        <taxon>Planctomycetia</taxon>
        <taxon>Pirellulales</taxon>
        <taxon>Pirellulaceae</taxon>
        <taxon>Bremerella</taxon>
    </lineage>
</organism>
<protein>
    <submittedName>
        <fullName evidence="3">Uncharacterized protein</fullName>
    </submittedName>
</protein>
<evidence type="ECO:0000313" key="4">
    <source>
        <dbReference type="Proteomes" id="UP000253562"/>
    </source>
</evidence>
<dbReference type="OrthoDB" id="268267at2"/>
<dbReference type="Proteomes" id="UP000253562">
    <property type="component" value="Unassembled WGS sequence"/>
</dbReference>
<feature type="chain" id="PRO_5016959674" evidence="2">
    <location>
        <begin position="29"/>
        <end position="381"/>
    </location>
</feature>
<sequence>MTASPIKTVFTLLVCSLMVLNNPGAAQACWLTDWLWGNNTEAYPVQPPVITTNYPGYPTTVNYAPAQGACQPSVVGSYPGTTVGYTPMNYQSQMQRVPVTVYRPTTVYQPTPGGVPVVGYQGCTTSRNQVQRIPAMGYAQSPSSCGCASAGYNTPAPAAGGSIQMGQPGAWTPRDQAPVGSYSPQQSPVQVPPPPSSVPPAGSMQGSGSSYIQPQQPQQSFGTQPGSRYGTEPQPPAADTQPALRPGYPAQGLDLNGSMGATTTNPSTNAPISRYVPPAVTSKHPATTTVTPSSSSSKKPSANPWQGIPVNPIPDPQISTSGTSHEAPRLLDPRDKTAGLGTRSVIMPVGYQMEKEPPQRNYRLPTASIQTDANGWGAPRK</sequence>
<evidence type="ECO:0000313" key="3">
    <source>
        <dbReference type="EMBL" id="RCS51866.1"/>
    </source>
</evidence>
<feature type="compositionally biased region" description="Low complexity" evidence="1">
    <location>
        <begin position="292"/>
        <end position="301"/>
    </location>
</feature>
<feature type="compositionally biased region" description="Basic and acidic residues" evidence="1">
    <location>
        <begin position="326"/>
        <end position="337"/>
    </location>
</feature>
<proteinExistence type="predicted"/>
<dbReference type="AlphaFoldDB" id="A0A368KUZ3"/>
<evidence type="ECO:0000256" key="2">
    <source>
        <dbReference type="SAM" id="SignalP"/>
    </source>
</evidence>
<dbReference type="PROSITE" id="PS51257">
    <property type="entry name" value="PROKAR_LIPOPROTEIN"/>
    <property type="match status" value="1"/>
</dbReference>
<evidence type="ECO:0000256" key="1">
    <source>
        <dbReference type="SAM" id="MobiDB-lite"/>
    </source>
</evidence>
<feature type="signal peptide" evidence="2">
    <location>
        <begin position="1"/>
        <end position="28"/>
    </location>
</feature>
<feature type="compositionally biased region" description="Low complexity" evidence="1">
    <location>
        <begin position="206"/>
        <end position="227"/>
    </location>
</feature>
<dbReference type="EMBL" id="QPEX01000017">
    <property type="protein sequence ID" value="RCS51866.1"/>
    <property type="molecule type" value="Genomic_DNA"/>
</dbReference>
<feature type="compositionally biased region" description="Polar residues" evidence="1">
    <location>
        <begin position="259"/>
        <end position="271"/>
    </location>
</feature>
<dbReference type="RefSeq" id="WP_114368573.1">
    <property type="nucleotide sequence ID" value="NZ_QPEX01000017.1"/>
</dbReference>
<keyword evidence="2" id="KW-0732">Signal</keyword>